<proteinExistence type="inferred from homology"/>
<evidence type="ECO:0000256" key="3">
    <source>
        <dbReference type="ARBA" id="ARBA00023002"/>
    </source>
</evidence>
<evidence type="ECO:0000313" key="7">
    <source>
        <dbReference type="EMBL" id="OGG29107.1"/>
    </source>
</evidence>
<comment type="similarity">
    <text evidence="1 5">Belongs to the NAD(P)-dependent epimerase/dehydratase family. Fucose synthase subfamily.</text>
</comment>
<dbReference type="EMBL" id="MFJZ01000058">
    <property type="protein sequence ID" value="OGG29107.1"/>
    <property type="molecule type" value="Genomic_DNA"/>
</dbReference>
<dbReference type="AlphaFoldDB" id="A0A1F6AXQ8"/>
<comment type="function">
    <text evidence="5">Catalyzes the two-step NADP-dependent conversion of GDP-4-dehydro-6-deoxy-D-mannose to GDP-fucose, involving an epimerase and a reductase reaction.</text>
</comment>
<dbReference type="InterPro" id="IPR036291">
    <property type="entry name" value="NAD(P)-bd_dom_sf"/>
</dbReference>
<reference evidence="7 8" key="1">
    <citation type="journal article" date="2016" name="Nat. Commun.">
        <title>Thousands of microbial genomes shed light on interconnected biogeochemical processes in an aquifer system.</title>
        <authorList>
            <person name="Anantharaman K."/>
            <person name="Brown C.T."/>
            <person name="Hug L.A."/>
            <person name="Sharon I."/>
            <person name="Castelle C.J."/>
            <person name="Probst A.J."/>
            <person name="Thomas B.C."/>
            <person name="Singh A."/>
            <person name="Wilkins M.J."/>
            <person name="Karaoz U."/>
            <person name="Brodie E.L."/>
            <person name="Williams K.H."/>
            <person name="Hubbard S.S."/>
            <person name="Banfield J.F."/>
        </authorList>
    </citation>
    <scope>NUCLEOTIDE SEQUENCE [LARGE SCALE GENOMIC DNA]</scope>
</reference>
<feature type="binding site" evidence="5">
    <location>
        <position position="224"/>
    </location>
    <ligand>
        <name>substrate</name>
    </ligand>
</feature>
<feature type="binding site" evidence="5">
    <location>
        <begin position="14"/>
        <end position="20"/>
    </location>
    <ligand>
        <name>NADP(+)</name>
        <dbReference type="ChEBI" id="CHEBI:58349"/>
    </ligand>
</feature>
<feature type="site" description="Important for catalytic activity" evidence="5">
    <location>
        <position position="126"/>
    </location>
</feature>
<dbReference type="PANTHER" id="PTHR43238">
    <property type="entry name" value="GDP-L-FUCOSE SYNTHASE"/>
    <property type="match status" value="1"/>
</dbReference>
<evidence type="ECO:0000256" key="1">
    <source>
        <dbReference type="ARBA" id="ARBA00005959"/>
    </source>
</evidence>
<dbReference type="HAMAP" id="MF_00956">
    <property type="entry name" value="GDP_fucose_synth"/>
    <property type="match status" value="1"/>
</dbReference>
<keyword evidence="4 5" id="KW-0413">Isomerase</keyword>
<dbReference type="Proteomes" id="UP000176409">
    <property type="component" value="Unassembled WGS sequence"/>
</dbReference>
<evidence type="ECO:0000256" key="4">
    <source>
        <dbReference type="ARBA" id="ARBA00023235"/>
    </source>
</evidence>
<dbReference type="GO" id="GO:0050577">
    <property type="term" value="F:GDP-L-fucose synthase activity"/>
    <property type="evidence" value="ECO:0007669"/>
    <property type="project" value="UniProtKB-UniRule"/>
</dbReference>
<dbReference type="SUPFAM" id="SSF51735">
    <property type="entry name" value="NAD(P)-binding Rossmann-fold domains"/>
    <property type="match status" value="1"/>
</dbReference>
<keyword evidence="5" id="KW-0511">Multifunctional enzyme</keyword>
<protein>
    <recommendedName>
        <fullName evidence="5">GDP-L-fucose synthase</fullName>
        <ecNumber evidence="5">1.1.1.271</ecNumber>
    </recommendedName>
    <alternativeName>
        <fullName evidence="5">GDP-4-keto-6-deoxy-D-mannose-3,5-epimerase-4-reductase</fullName>
    </alternativeName>
</protein>
<gene>
    <name evidence="5" type="primary">fcl</name>
    <name evidence="7" type="ORF">A2973_00710</name>
</gene>
<dbReference type="GO" id="GO:0042351">
    <property type="term" value="P:'de novo' GDP-L-fucose biosynthetic process"/>
    <property type="evidence" value="ECO:0007669"/>
    <property type="project" value="UniProtKB-UniRule"/>
</dbReference>
<dbReference type="PANTHER" id="PTHR43238:SF1">
    <property type="entry name" value="GDP-L-FUCOSE SYNTHASE"/>
    <property type="match status" value="1"/>
</dbReference>
<evidence type="ECO:0000313" key="8">
    <source>
        <dbReference type="Proteomes" id="UP000176409"/>
    </source>
</evidence>
<evidence type="ECO:0000259" key="6">
    <source>
        <dbReference type="Pfam" id="PF01370"/>
    </source>
</evidence>
<dbReference type="Pfam" id="PF01370">
    <property type="entry name" value="Epimerase"/>
    <property type="match status" value="1"/>
</dbReference>
<feature type="site" description="Important for catalytic activity" evidence="5">
    <location>
        <position position="128"/>
    </location>
</feature>
<organism evidence="7 8">
    <name type="scientific">Candidatus Gottesmanbacteria bacterium RIFCSPLOWO2_01_FULL_49_10</name>
    <dbReference type="NCBI Taxonomy" id="1798396"/>
    <lineage>
        <taxon>Bacteria</taxon>
        <taxon>Candidatus Gottesmaniibacteriota</taxon>
    </lineage>
</organism>
<dbReference type="InterPro" id="IPR001509">
    <property type="entry name" value="Epimerase_deHydtase"/>
</dbReference>
<dbReference type="UniPathway" id="UPA00128">
    <property type="reaction ID" value="UER00191"/>
</dbReference>
<feature type="domain" description="NAD-dependent epimerase/dehydratase" evidence="6">
    <location>
        <begin position="10"/>
        <end position="252"/>
    </location>
</feature>
<feature type="active site" description="Proton donor/acceptor" evidence="5">
    <location>
        <position position="155"/>
    </location>
</feature>
<feature type="binding site" evidence="5">
    <location>
        <position position="284"/>
    </location>
    <ligand>
        <name>substrate</name>
    </ligand>
</feature>
<evidence type="ECO:0000256" key="5">
    <source>
        <dbReference type="HAMAP-Rule" id="MF_00956"/>
    </source>
</evidence>
<keyword evidence="3 5" id="KW-0560">Oxidoreductase</keyword>
<dbReference type="EC" id="1.1.1.271" evidence="5"/>
<comment type="caution">
    <text evidence="5">Lacks conserved residue(s) required for the propagation of feature annotation.</text>
</comment>
<dbReference type="GO" id="GO:0070401">
    <property type="term" value="F:NADP+ binding"/>
    <property type="evidence" value="ECO:0007669"/>
    <property type="project" value="UniProtKB-UniRule"/>
</dbReference>
<comment type="pathway">
    <text evidence="5">Nucleotide-sugar biosynthesis; GDP-L-fucose biosynthesis via de novo pathway; GDP-L-fucose from GDP-alpha-D-mannose: step 2/2.</text>
</comment>
<dbReference type="STRING" id="1798396.A2973_00710"/>
<feature type="binding site" evidence="5">
    <location>
        <position position="198"/>
    </location>
    <ligand>
        <name>NADP(+)</name>
        <dbReference type="ChEBI" id="CHEBI:58349"/>
    </ligand>
</feature>
<comment type="caution">
    <text evidence="7">The sequence shown here is derived from an EMBL/GenBank/DDBJ whole genome shotgun (WGS) entry which is preliminary data.</text>
</comment>
<feature type="binding site" evidence="5">
    <location>
        <position position="206"/>
    </location>
    <ligand>
        <name>substrate</name>
    </ligand>
</feature>
<dbReference type="InterPro" id="IPR028614">
    <property type="entry name" value="GDP_fucose/colitose_synth"/>
</dbReference>
<name>A0A1F6AXQ8_9BACT</name>
<dbReference type="Gene3D" id="3.90.25.10">
    <property type="entry name" value="UDP-galactose 4-epimerase, domain 1"/>
    <property type="match status" value="1"/>
</dbReference>
<dbReference type="Gene3D" id="3.40.50.720">
    <property type="entry name" value="NAD(P)-binding Rossmann-like Domain"/>
    <property type="match status" value="1"/>
</dbReference>
<keyword evidence="2 5" id="KW-0521">NADP</keyword>
<feature type="binding site" evidence="5">
    <location>
        <position position="217"/>
    </location>
    <ligand>
        <name>substrate</name>
    </ligand>
</feature>
<comment type="catalytic activity">
    <reaction evidence="5">
        <text>GDP-beta-L-fucose + NADP(+) = GDP-4-dehydro-alpha-D-rhamnose + NADPH + H(+)</text>
        <dbReference type="Rhea" id="RHEA:18885"/>
        <dbReference type="ChEBI" id="CHEBI:15378"/>
        <dbReference type="ChEBI" id="CHEBI:57273"/>
        <dbReference type="ChEBI" id="CHEBI:57783"/>
        <dbReference type="ChEBI" id="CHEBI:57964"/>
        <dbReference type="ChEBI" id="CHEBI:58349"/>
        <dbReference type="EC" id="1.1.1.271"/>
    </reaction>
</comment>
<evidence type="ECO:0000256" key="2">
    <source>
        <dbReference type="ARBA" id="ARBA00022857"/>
    </source>
</evidence>
<dbReference type="GO" id="GO:0016853">
    <property type="term" value="F:isomerase activity"/>
    <property type="evidence" value="ECO:0007669"/>
    <property type="project" value="UniProtKB-KW"/>
</dbReference>
<accession>A0A1F6AXQ8</accession>
<feature type="binding site" evidence="5">
    <location>
        <position position="159"/>
    </location>
    <ligand>
        <name>NADP(+)</name>
        <dbReference type="ChEBI" id="CHEBI:58349"/>
    </ligand>
</feature>
<sequence>MSTFWKDKNVLVTGGTGFIGSHVVEKLVEQGARVSVLDNLQNGNVKNIAYLKDSVRFIKGNCADPNDALKACRDQEVVMNLAARVGGIEYNRTHQATMLLDNLEIATTMIEAARLAKVERFLVVSSACVYPRVCRVPTAEGEGFVNEPEPTNGGYGWAKRMAEKLGMYYAEEYGMKVSIVRPYNCYGPRDHFNPKTSHVIPALIKRVFDGEDPVVVWGSGGQTRAFLYVEDLAEGMMQAVERYPKPDPVNLGTDEEVTIRELVEIIVRLSGKSPKIVFDTTKPDGSPRRNSDNTKAQKHLHFTASTRLEKGLSQTIAWYRHEFNR</sequence>